<reference evidence="3" key="1">
    <citation type="submission" date="2016-06" db="EMBL/GenBank/DDBJ databases">
        <authorList>
            <person name="Varghese N."/>
            <person name="Submissions Spin"/>
        </authorList>
    </citation>
    <scope>NUCLEOTIDE SEQUENCE [LARGE SCALE GENOMIC DNA]</scope>
    <source>
        <strain evidence="3">DSM 44814</strain>
    </source>
</reference>
<evidence type="ECO:0000313" key="2">
    <source>
        <dbReference type="EMBL" id="SCL48550.1"/>
    </source>
</evidence>
<dbReference type="Proteomes" id="UP000199696">
    <property type="component" value="Unassembled WGS sequence"/>
</dbReference>
<sequence>MLASLAVLVACSLGATALPLGPAAAAQAAPRFAVDPAGALTLRTGAAVSAPVSVTRLAPRAGAAGWSGADQARVADRAGADRIRVADRAGVDHDGAVDRVGGGVDRARATDRAGSAERQVAPVGVPDPVVPRRAVAVPVDRQSVLVGLVPATVGSRAPPAR</sequence>
<keyword evidence="3" id="KW-1185">Reference proteome</keyword>
<gene>
    <name evidence="2" type="ORF">GA0070604_1725</name>
</gene>
<keyword evidence="1" id="KW-0732">Signal</keyword>
<feature type="chain" id="PRO_5039273171" evidence="1">
    <location>
        <begin position="18"/>
        <end position="161"/>
    </location>
</feature>
<evidence type="ECO:0000313" key="3">
    <source>
        <dbReference type="Proteomes" id="UP000199696"/>
    </source>
</evidence>
<protein>
    <submittedName>
        <fullName evidence="2">Uncharacterized protein</fullName>
    </submittedName>
</protein>
<evidence type="ECO:0000256" key="1">
    <source>
        <dbReference type="SAM" id="SignalP"/>
    </source>
</evidence>
<feature type="signal peptide" evidence="1">
    <location>
        <begin position="1"/>
        <end position="17"/>
    </location>
</feature>
<dbReference type="AlphaFoldDB" id="A0A1C6U3A4"/>
<name>A0A1C6U3A4_9ACTN</name>
<proteinExistence type="predicted"/>
<organism evidence="2 3">
    <name type="scientific">Micromonospora eburnea</name>
    <dbReference type="NCBI Taxonomy" id="227316"/>
    <lineage>
        <taxon>Bacteria</taxon>
        <taxon>Bacillati</taxon>
        <taxon>Actinomycetota</taxon>
        <taxon>Actinomycetes</taxon>
        <taxon>Micromonosporales</taxon>
        <taxon>Micromonosporaceae</taxon>
        <taxon>Micromonospora</taxon>
    </lineage>
</organism>
<dbReference type="EMBL" id="FMHY01000002">
    <property type="protein sequence ID" value="SCL48550.1"/>
    <property type="molecule type" value="Genomic_DNA"/>
</dbReference>
<accession>A0A1C6U3A4</accession>